<evidence type="ECO:0000256" key="5">
    <source>
        <dbReference type="ARBA" id="ARBA00022723"/>
    </source>
</evidence>
<keyword evidence="23" id="KW-1185">Reference proteome</keyword>
<keyword evidence="11 18" id="KW-0413">Isomerase</keyword>
<dbReference type="GO" id="GO:0046496">
    <property type="term" value="P:nicotinamide nucleotide metabolic process"/>
    <property type="evidence" value="ECO:0007669"/>
    <property type="project" value="UniProtKB-UniRule"/>
</dbReference>
<keyword evidence="10 17" id="KW-0520">NAD</keyword>
<feature type="binding site" evidence="18">
    <location>
        <position position="176"/>
    </location>
    <ligand>
        <name>K(+)</name>
        <dbReference type="ChEBI" id="CHEBI:29103"/>
    </ligand>
</feature>
<keyword evidence="8 17" id="KW-0521">NADP</keyword>
<dbReference type="eggNOG" id="COG0063">
    <property type="taxonomic scope" value="Bacteria"/>
</dbReference>
<keyword evidence="12 17" id="KW-0456">Lyase</keyword>
<evidence type="ECO:0000256" key="17">
    <source>
        <dbReference type="HAMAP-Rule" id="MF_01965"/>
    </source>
</evidence>
<feature type="binding site" evidence="17">
    <location>
        <position position="436"/>
    </location>
    <ligand>
        <name>AMP</name>
        <dbReference type="ChEBI" id="CHEBI:456215"/>
    </ligand>
</feature>
<evidence type="ECO:0000256" key="19">
    <source>
        <dbReference type="PIRNR" id="PIRNR017184"/>
    </source>
</evidence>
<dbReference type="InterPro" id="IPR000631">
    <property type="entry name" value="CARKD"/>
</dbReference>
<dbReference type="NCBIfam" id="TIGR00197">
    <property type="entry name" value="yjeF_nterm"/>
    <property type="match status" value="1"/>
</dbReference>
<comment type="similarity">
    <text evidence="17">Belongs to the NnrD/CARKD family.</text>
</comment>
<feature type="binding site" evidence="17">
    <location>
        <begin position="407"/>
        <end position="411"/>
    </location>
    <ligand>
        <name>AMP</name>
        <dbReference type="ChEBI" id="CHEBI:456215"/>
    </ligand>
</feature>
<evidence type="ECO:0000259" key="20">
    <source>
        <dbReference type="PROSITE" id="PS51383"/>
    </source>
</evidence>
<evidence type="ECO:0000256" key="1">
    <source>
        <dbReference type="ARBA" id="ARBA00000013"/>
    </source>
</evidence>
<evidence type="ECO:0000256" key="8">
    <source>
        <dbReference type="ARBA" id="ARBA00022857"/>
    </source>
</evidence>
<evidence type="ECO:0000256" key="13">
    <source>
        <dbReference type="ARBA" id="ARBA00023268"/>
    </source>
</evidence>
<feature type="domain" description="YjeF N-terminal" evidence="21">
    <location>
        <begin position="39"/>
        <end position="230"/>
    </location>
</feature>
<dbReference type="HAMAP" id="MF_01966">
    <property type="entry name" value="NADHX_epimerase"/>
    <property type="match status" value="1"/>
</dbReference>
<evidence type="ECO:0000313" key="23">
    <source>
        <dbReference type="Proteomes" id="UP000019250"/>
    </source>
</evidence>
<keyword evidence="22" id="KW-0808">Transferase</keyword>
<dbReference type="PROSITE" id="PS51385">
    <property type="entry name" value="YJEF_N"/>
    <property type="match status" value="1"/>
</dbReference>
<comment type="caution">
    <text evidence="22">The sequence shown here is derived from an EMBL/GenBank/DDBJ whole genome shotgun (WGS) entry which is preliminary data.</text>
</comment>
<proteinExistence type="inferred from homology"/>
<evidence type="ECO:0000259" key="21">
    <source>
        <dbReference type="PROSITE" id="PS51385"/>
    </source>
</evidence>
<accession>W7DUK3</accession>
<feature type="binding site" evidence="18">
    <location>
        <begin position="84"/>
        <end position="88"/>
    </location>
    <ligand>
        <name>(6S)-NADPHX</name>
        <dbReference type="ChEBI" id="CHEBI:64076"/>
    </ligand>
</feature>
<dbReference type="PROSITE" id="PS01050">
    <property type="entry name" value="YJEF_C_2"/>
    <property type="match status" value="1"/>
</dbReference>
<evidence type="ECO:0000256" key="18">
    <source>
        <dbReference type="HAMAP-Rule" id="MF_01966"/>
    </source>
</evidence>
<comment type="caution">
    <text evidence="18">Lacks conserved residue(s) required for the propagation of feature annotation.</text>
</comment>
<dbReference type="InterPro" id="IPR029056">
    <property type="entry name" value="Ribokinase-like"/>
</dbReference>
<evidence type="ECO:0000256" key="3">
    <source>
        <dbReference type="ARBA" id="ARBA00006001"/>
    </source>
</evidence>
<comment type="similarity">
    <text evidence="4 19">In the C-terminal section; belongs to the NnrD/CARKD family.</text>
</comment>
<sequence length="500" mass="54037">MCRVLFLFLQCSINFMFYKGHNIVKNQNTDLVLLTPLQMQIVDKAAAKTIPVKQLMENAGWAVTQEILKRYKPCSVLILCGPGNNGGDGYVVARLLAKAGWPVCVGAIGKPKAGSDAEYAARQWCGKTVENLEAYVEKASLVVDAIFGAGLTSNLDCRIADLLRKAKRVIAVDIPSGIDGETGQIKGYAPYAELTVSFFRAKPGHYLLPGREHMGVLVIKDISILTNTIFTIDIKYWLNEPGLWEIPRAEIEDYKYRRGAVSIIGGSQMTGAARLSAHAALNMGAGLVHILPLGNNEIYSNFSACLIVDNDPLEDVIQDKRRKVWVCGPGLSIKEVRRTLPILIAAGKKVIADAGVFQTDQIDMLKGTSIITPHMGEFKRVFGEIIEDKVSAARQAAVKTGAVVVLKGADTLIVAPDGRVAINQHASARLATAGSGDTLTGIIATLLASGMPEWESACAAVWMHGEAGYLCDHSWPNAEMLANNLGKARDNAKIIKKIDN</sequence>
<dbReference type="PATRIC" id="fig|1208583.4.peg.564"/>
<feature type="binding site" evidence="17">
    <location>
        <position position="437"/>
    </location>
    <ligand>
        <name>(6S)-NADPHX</name>
        <dbReference type="ChEBI" id="CHEBI:64076"/>
    </ligand>
</feature>
<keyword evidence="7 17" id="KW-0067">ATP-binding</keyword>
<dbReference type="InterPro" id="IPR017953">
    <property type="entry name" value="Carbohydrate_kinase_pred_CS"/>
</dbReference>
<dbReference type="eggNOG" id="COG0062">
    <property type="taxonomic scope" value="Bacteria"/>
</dbReference>
<dbReference type="EC" id="5.1.99.6" evidence="19"/>
<dbReference type="PROSITE" id="PS51383">
    <property type="entry name" value="YJEF_C_3"/>
    <property type="match status" value="1"/>
</dbReference>
<reference evidence="22 23" key="1">
    <citation type="journal article" date="2014" name="Genome Announc.">
        <title>Draft Genome Sequence of Commensalibacter papalotli MX01, a Symbiont Identified from the Guts of Overwintering Monarch Butterflies.</title>
        <authorList>
            <person name="Servin-Garciduenas L.E."/>
            <person name="Sanchez-Quinto A."/>
            <person name="Martinez-Romero E."/>
        </authorList>
    </citation>
    <scope>NUCLEOTIDE SEQUENCE [LARGE SCALE GENOMIC DNA]</scope>
    <source>
        <strain evidence="23">MX-MONARCH01</strain>
    </source>
</reference>
<dbReference type="PANTHER" id="PTHR12592">
    <property type="entry name" value="ATP-DEPENDENT (S)-NAD(P)H-HYDRATE DEHYDRATASE FAMILY MEMBER"/>
    <property type="match status" value="1"/>
</dbReference>
<evidence type="ECO:0000256" key="11">
    <source>
        <dbReference type="ARBA" id="ARBA00023235"/>
    </source>
</evidence>
<dbReference type="Pfam" id="PF03853">
    <property type="entry name" value="YjeF_N"/>
    <property type="match status" value="1"/>
</dbReference>
<dbReference type="PANTHER" id="PTHR12592:SF0">
    <property type="entry name" value="ATP-DEPENDENT (S)-NAD(P)H-HYDRATE DEHYDRATASE"/>
    <property type="match status" value="1"/>
</dbReference>
<comment type="similarity">
    <text evidence="3 19">In the N-terminal section; belongs to the NnrE/AIBP family.</text>
</comment>
<comment type="cofactor">
    <cofactor evidence="18 19">
        <name>K(+)</name>
        <dbReference type="ChEBI" id="CHEBI:29103"/>
    </cofactor>
    <text evidence="18 19">Binds 1 potassium ion per subunit.</text>
</comment>
<protein>
    <recommendedName>
        <fullName evidence="19">Bifunctional NAD(P)H-hydrate repair enzyme</fullName>
    </recommendedName>
    <alternativeName>
        <fullName evidence="19">Nicotinamide nucleotide repair protein</fullName>
    </alternativeName>
    <domain>
        <recommendedName>
            <fullName evidence="19">ADP-dependent (S)-NAD(P)H-hydrate dehydratase</fullName>
            <ecNumber evidence="19">4.2.1.136</ecNumber>
        </recommendedName>
        <alternativeName>
            <fullName evidence="19">ADP-dependent NAD(P)HX dehydratase</fullName>
        </alternativeName>
    </domain>
    <domain>
        <recommendedName>
            <fullName evidence="19">NAD(P)H-hydrate epimerase</fullName>
            <ecNumber evidence="19">5.1.99.6</ecNumber>
        </recommendedName>
    </domain>
</protein>
<feature type="binding site" evidence="18">
    <location>
        <position position="144"/>
    </location>
    <ligand>
        <name>K(+)</name>
        <dbReference type="ChEBI" id="CHEBI:29103"/>
    </ligand>
</feature>
<evidence type="ECO:0000256" key="16">
    <source>
        <dbReference type="ARBA" id="ARBA00049209"/>
    </source>
</evidence>
<feature type="binding site" evidence="18">
    <location>
        <begin position="148"/>
        <end position="154"/>
    </location>
    <ligand>
        <name>(6S)-NADPHX</name>
        <dbReference type="ChEBI" id="CHEBI:64076"/>
    </ligand>
</feature>
<dbReference type="InterPro" id="IPR036652">
    <property type="entry name" value="YjeF_N_dom_sf"/>
</dbReference>
<evidence type="ECO:0000256" key="12">
    <source>
        <dbReference type="ARBA" id="ARBA00023239"/>
    </source>
</evidence>
<dbReference type="STRING" id="1208583.COMX_02790"/>
<evidence type="ECO:0000313" key="22">
    <source>
        <dbReference type="EMBL" id="EUK18640.1"/>
    </source>
</evidence>
<feature type="binding site" evidence="17">
    <location>
        <position position="330"/>
    </location>
    <ligand>
        <name>(6S)-NADPHX</name>
        <dbReference type="ChEBI" id="CHEBI:64076"/>
    </ligand>
</feature>
<dbReference type="Gene3D" id="3.40.1190.20">
    <property type="match status" value="1"/>
</dbReference>
<comment type="cofactor">
    <cofactor evidence="17">
        <name>Mg(2+)</name>
        <dbReference type="ChEBI" id="CHEBI:18420"/>
    </cofactor>
</comment>
<evidence type="ECO:0000256" key="2">
    <source>
        <dbReference type="ARBA" id="ARBA00000909"/>
    </source>
</evidence>
<comment type="subunit">
    <text evidence="17">Homotetramer.</text>
</comment>
<keyword evidence="22" id="KW-0418">Kinase</keyword>
<organism evidence="22 23">
    <name type="scientific">Commensalibacter papalotli</name>
    <name type="common">ex Servin-Garciduenas et al. 2014</name>
    <dbReference type="NCBI Taxonomy" id="1208583"/>
    <lineage>
        <taxon>Bacteria</taxon>
        <taxon>Pseudomonadati</taxon>
        <taxon>Pseudomonadota</taxon>
        <taxon>Alphaproteobacteria</taxon>
        <taxon>Acetobacterales</taxon>
        <taxon>Acetobacteraceae</taxon>
    </lineage>
</organism>
<keyword evidence="9 18" id="KW-0630">Potassium</keyword>
<dbReference type="GO" id="GO:0005524">
    <property type="term" value="F:ATP binding"/>
    <property type="evidence" value="ECO:0007669"/>
    <property type="project" value="UniProtKB-UniRule"/>
</dbReference>
<dbReference type="Pfam" id="PF01256">
    <property type="entry name" value="Carb_kinase"/>
    <property type="match status" value="1"/>
</dbReference>
<comment type="catalytic activity">
    <reaction evidence="16 17 19">
        <text>(6S)-NADPHX + ADP = AMP + phosphate + NADPH + H(+)</text>
        <dbReference type="Rhea" id="RHEA:32235"/>
        <dbReference type="ChEBI" id="CHEBI:15378"/>
        <dbReference type="ChEBI" id="CHEBI:43474"/>
        <dbReference type="ChEBI" id="CHEBI:57783"/>
        <dbReference type="ChEBI" id="CHEBI:64076"/>
        <dbReference type="ChEBI" id="CHEBI:456215"/>
        <dbReference type="ChEBI" id="CHEBI:456216"/>
        <dbReference type="EC" id="4.2.1.136"/>
    </reaction>
</comment>
<comment type="similarity">
    <text evidence="18">Belongs to the NnrE/AIBP family.</text>
</comment>
<evidence type="ECO:0000256" key="14">
    <source>
        <dbReference type="ARBA" id="ARBA00025153"/>
    </source>
</evidence>
<dbReference type="CDD" id="cd01171">
    <property type="entry name" value="YXKO-related"/>
    <property type="match status" value="1"/>
</dbReference>
<dbReference type="InterPro" id="IPR004443">
    <property type="entry name" value="YjeF_N_dom"/>
</dbReference>
<comment type="function">
    <text evidence="18">Catalyzes the epimerization of the S- and R-forms of NAD(P)HX, a damaged form of NAD(P)H that is a result of enzymatic or heat-dependent hydration. This is a prerequisite for the S-specific NAD(P)H-hydrate dehydratase to allow the repair of both epimers of NAD(P)HX.</text>
</comment>
<evidence type="ECO:0000256" key="10">
    <source>
        <dbReference type="ARBA" id="ARBA00023027"/>
    </source>
</evidence>
<evidence type="ECO:0000256" key="4">
    <source>
        <dbReference type="ARBA" id="ARBA00009524"/>
    </source>
</evidence>
<comment type="function">
    <text evidence="14 19">Bifunctional enzyme that catalyzes the epimerization of the S- and R-forms of NAD(P)HX and the dehydration of the S-form of NAD(P)HX at the expense of ADP, which is converted to AMP. This allows the repair of both epimers of NAD(P)HX, a damaged form of NAD(P)H that is a result of enzymatic or heat-dependent hydration.</text>
</comment>
<dbReference type="GO" id="GO:0016301">
    <property type="term" value="F:kinase activity"/>
    <property type="evidence" value="ECO:0007669"/>
    <property type="project" value="UniProtKB-KW"/>
</dbReference>
<dbReference type="PIRSF" id="PIRSF017184">
    <property type="entry name" value="Nnr"/>
    <property type="match status" value="1"/>
</dbReference>
<dbReference type="AlphaFoldDB" id="W7DUK3"/>
<feature type="binding site" evidence="17">
    <location>
        <position position="272"/>
    </location>
    <ligand>
        <name>(6S)-NADPHX</name>
        <dbReference type="ChEBI" id="CHEBI:64076"/>
    </ligand>
</feature>
<comment type="catalytic activity">
    <reaction evidence="1 18 19">
        <text>(6R)-NADHX = (6S)-NADHX</text>
        <dbReference type="Rhea" id="RHEA:32215"/>
        <dbReference type="ChEBI" id="CHEBI:64074"/>
        <dbReference type="ChEBI" id="CHEBI:64075"/>
        <dbReference type="EC" id="5.1.99.6"/>
    </reaction>
</comment>
<dbReference type="GO" id="GO:0110051">
    <property type="term" value="P:metabolite repair"/>
    <property type="evidence" value="ECO:0007669"/>
    <property type="project" value="TreeGrafter"/>
</dbReference>
<keyword evidence="5 18" id="KW-0479">Metal-binding</keyword>
<dbReference type="EC" id="4.2.1.136" evidence="19"/>
<comment type="function">
    <text evidence="17">Catalyzes the dehydration of the S-form of NAD(P)HX at the expense of ADP, which is converted to AMP. Together with NAD(P)HX epimerase, which catalyzes the epimerization of the S- and R-forms, the enzyme allows the repair of both epimers of NAD(P)HX, a damaged form of NAD(P)H that is a result of enzymatic or heat-dependent hydration.</text>
</comment>
<dbReference type="Proteomes" id="UP000019250">
    <property type="component" value="Unassembled WGS sequence"/>
</dbReference>
<keyword evidence="6 17" id="KW-0547">Nucleotide-binding</keyword>
<dbReference type="GO" id="GO:0046872">
    <property type="term" value="F:metal ion binding"/>
    <property type="evidence" value="ECO:0007669"/>
    <property type="project" value="UniProtKB-UniRule"/>
</dbReference>
<dbReference type="SUPFAM" id="SSF53613">
    <property type="entry name" value="Ribokinase-like"/>
    <property type="match status" value="1"/>
</dbReference>
<comment type="catalytic activity">
    <reaction evidence="2 18 19">
        <text>(6R)-NADPHX = (6S)-NADPHX</text>
        <dbReference type="Rhea" id="RHEA:32227"/>
        <dbReference type="ChEBI" id="CHEBI:64076"/>
        <dbReference type="ChEBI" id="CHEBI:64077"/>
        <dbReference type="EC" id="5.1.99.6"/>
    </reaction>
</comment>
<keyword evidence="13" id="KW-0511">Multifunctional enzyme</keyword>
<gene>
    <name evidence="18" type="primary">nnrE</name>
    <name evidence="17" type="synonym">nnrD</name>
    <name evidence="22" type="ORF">COMX_02790</name>
</gene>
<feature type="binding site" evidence="18">
    <location>
        <position position="85"/>
    </location>
    <ligand>
        <name>K(+)</name>
        <dbReference type="ChEBI" id="CHEBI:29103"/>
    </ligand>
</feature>
<dbReference type="InterPro" id="IPR030677">
    <property type="entry name" value="Nnr"/>
</dbReference>
<feature type="binding site" evidence="18">
    <location>
        <position position="173"/>
    </location>
    <ligand>
        <name>(6S)-NADPHX</name>
        <dbReference type="ChEBI" id="CHEBI:64076"/>
    </ligand>
</feature>
<name>W7DUK3_9PROT</name>
<evidence type="ECO:0000256" key="7">
    <source>
        <dbReference type="ARBA" id="ARBA00022840"/>
    </source>
</evidence>
<dbReference type="SUPFAM" id="SSF64153">
    <property type="entry name" value="YjeF N-terminal domain-like"/>
    <property type="match status" value="1"/>
</dbReference>
<dbReference type="GO" id="GO:0052856">
    <property type="term" value="F:NAD(P)HX epimerase activity"/>
    <property type="evidence" value="ECO:0007669"/>
    <property type="project" value="UniProtKB-UniRule"/>
</dbReference>
<dbReference type="EMBL" id="ATSX01000001">
    <property type="protein sequence ID" value="EUK18640.1"/>
    <property type="molecule type" value="Genomic_DNA"/>
</dbReference>
<comment type="catalytic activity">
    <reaction evidence="15 17 19">
        <text>(6S)-NADHX + ADP = AMP + phosphate + NADH + H(+)</text>
        <dbReference type="Rhea" id="RHEA:32223"/>
        <dbReference type="ChEBI" id="CHEBI:15378"/>
        <dbReference type="ChEBI" id="CHEBI:43474"/>
        <dbReference type="ChEBI" id="CHEBI:57945"/>
        <dbReference type="ChEBI" id="CHEBI:64074"/>
        <dbReference type="ChEBI" id="CHEBI:456215"/>
        <dbReference type="ChEBI" id="CHEBI:456216"/>
        <dbReference type="EC" id="4.2.1.136"/>
    </reaction>
</comment>
<dbReference type="GO" id="GO:0052855">
    <property type="term" value="F:ADP-dependent NAD(P)H-hydrate dehydratase activity"/>
    <property type="evidence" value="ECO:0007669"/>
    <property type="project" value="UniProtKB-UniRule"/>
</dbReference>
<dbReference type="NCBIfam" id="TIGR00196">
    <property type="entry name" value="yjeF_cterm"/>
    <property type="match status" value="1"/>
</dbReference>
<evidence type="ECO:0000256" key="6">
    <source>
        <dbReference type="ARBA" id="ARBA00022741"/>
    </source>
</evidence>
<dbReference type="Gene3D" id="3.40.50.10260">
    <property type="entry name" value="YjeF N-terminal domain"/>
    <property type="match status" value="1"/>
</dbReference>
<feature type="domain" description="YjeF C-terminal" evidence="20">
    <location>
        <begin position="238"/>
        <end position="492"/>
    </location>
</feature>
<evidence type="ECO:0000256" key="9">
    <source>
        <dbReference type="ARBA" id="ARBA00022958"/>
    </source>
</evidence>
<evidence type="ECO:0000256" key="15">
    <source>
        <dbReference type="ARBA" id="ARBA00048238"/>
    </source>
</evidence>
<dbReference type="HAMAP" id="MF_01965">
    <property type="entry name" value="NADHX_dehydratase"/>
    <property type="match status" value="1"/>
</dbReference>
<feature type="binding site" evidence="17">
    <location>
        <position position="374"/>
    </location>
    <ligand>
        <name>(6S)-NADPHX</name>
        <dbReference type="ChEBI" id="CHEBI:64076"/>
    </ligand>
</feature>